<name>A0A4S2D250_9MICO</name>
<evidence type="ECO:0000259" key="2">
    <source>
        <dbReference type="Pfam" id="PF22422"/>
    </source>
</evidence>
<dbReference type="RefSeq" id="WP_121189465.1">
    <property type="nucleotide sequence ID" value="NZ_CP158846.1"/>
</dbReference>
<dbReference type="Pfam" id="PF22422">
    <property type="entry name" value="MGH1-like_GH"/>
    <property type="match status" value="1"/>
</dbReference>
<evidence type="ECO:0000313" key="4">
    <source>
        <dbReference type="Proteomes" id="UP000309893"/>
    </source>
</evidence>
<dbReference type="OrthoDB" id="9759959at2"/>
<feature type="domain" description="Mannosylglycerate hydrolase MGH1-like glycoside hydrolase" evidence="2">
    <location>
        <begin position="276"/>
        <end position="582"/>
    </location>
</feature>
<dbReference type="InterPro" id="IPR008928">
    <property type="entry name" value="6-hairpin_glycosidase_sf"/>
</dbReference>
<evidence type="ECO:0000259" key="1">
    <source>
        <dbReference type="Pfam" id="PF14742"/>
    </source>
</evidence>
<dbReference type="Proteomes" id="UP000309893">
    <property type="component" value="Unassembled WGS sequence"/>
</dbReference>
<dbReference type="InterPro" id="IPR032856">
    <property type="entry name" value="GDE_N_bis"/>
</dbReference>
<gene>
    <name evidence="3" type="ORF">E5344_11205</name>
</gene>
<accession>A0A4S2D250</accession>
<protein>
    <submittedName>
        <fullName evidence="3">Amylo-alpha-1,6-glucosidase</fullName>
    </submittedName>
</protein>
<dbReference type="GO" id="GO:0005975">
    <property type="term" value="P:carbohydrate metabolic process"/>
    <property type="evidence" value="ECO:0007669"/>
    <property type="project" value="InterPro"/>
</dbReference>
<dbReference type="EMBL" id="SRYO01000007">
    <property type="protein sequence ID" value="TGY35567.1"/>
    <property type="molecule type" value="Genomic_DNA"/>
</dbReference>
<sequence>MTAGLQPFLSDRIVALAAPTQAWSGRDGDMGAAPIDGIYHGDTRFVRGLDVHYAGADGAWRRPEHIATDPIAAGAVRMDALLRGVDDDTPDPKVRLQRERTVVEGRVTESLTVRSARDAPVLLRLRARVRVDIGALQDVKAGASGRTHGELTISDGTVIVRRGDASVQLTAPGAALAADDDGEISVEWRLDCPPRGRMSVSWTAILADAALVVRGAAATIPWERPSTPTGTDPRLPRWLDRALDDLGALRLTLPDAPEDEFFAAGAPWFFTLFGRDSLWAARLLLPLDARLAASTLRVLARLQGTRDDPATAEQPGKIMHELRASTLTMPGEGIVLPPLYYGTVDATALWVCVLAETAERMPHAEVSALLPAMEAALEWIVTSAERTGFLEYVDETGHGLSNQGWKDSGDSIQWHDGSLAAGPIALCEVQGYAYEAAIGGADLLERFGRPGAERLRTWARDLKQRFAQRFWVTTPSGRFPAIALDRDGRAVDTLTSNIGHLLGTGILDPAEEASVADLLIEPRMASGFGIRTLSTDAGGYWPLSYHGGSVWIHDTAIIARGMLRAGLLGHARRIVAQMLAGAEAFDFRVPELYAGDGADEVRAPAPYPAACRPQAWTAAAAVTAWEVLRGD</sequence>
<comment type="caution">
    <text evidence="3">The sequence shown here is derived from an EMBL/GenBank/DDBJ whole genome shotgun (WGS) entry which is preliminary data.</text>
</comment>
<evidence type="ECO:0000313" key="3">
    <source>
        <dbReference type="EMBL" id="TGY35567.1"/>
    </source>
</evidence>
<dbReference type="SUPFAM" id="SSF48208">
    <property type="entry name" value="Six-hairpin glycosidases"/>
    <property type="match status" value="1"/>
</dbReference>
<dbReference type="Pfam" id="PF14742">
    <property type="entry name" value="GDE_N_bis"/>
    <property type="match status" value="1"/>
</dbReference>
<proteinExistence type="predicted"/>
<reference evidence="3 4" key="1">
    <citation type="submission" date="2019-04" db="EMBL/GenBank/DDBJ databases">
        <title>Microbes associate with the intestines of laboratory mice.</title>
        <authorList>
            <person name="Navarre W."/>
            <person name="Wong E."/>
            <person name="Huang K."/>
            <person name="Tropini C."/>
            <person name="Ng K."/>
            <person name="Yu B."/>
        </authorList>
    </citation>
    <scope>NUCLEOTIDE SEQUENCE [LARGE SCALE GENOMIC DNA]</scope>
    <source>
        <strain evidence="3 4">NM46_B2-13</strain>
    </source>
</reference>
<organism evidence="3 4">
    <name type="scientific">Microbacterium laevaniformans</name>
    <dbReference type="NCBI Taxonomy" id="36807"/>
    <lineage>
        <taxon>Bacteria</taxon>
        <taxon>Bacillati</taxon>
        <taxon>Actinomycetota</taxon>
        <taxon>Actinomycetes</taxon>
        <taxon>Micrococcales</taxon>
        <taxon>Microbacteriaceae</taxon>
        <taxon>Microbacterium</taxon>
    </lineage>
</organism>
<dbReference type="Gene3D" id="1.50.10.10">
    <property type="match status" value="1"/>
</dbReference>
<dbReference type="InterPro" id="IPR012341">
    <property type="entry name" value="6hp_glycosidase-like_sf"/>
</dbReference>
<dbReference type="AlphaFoldDB" id="A0A4S2D250"/>
<feature type="domain" description="Putative glycogen debranching enzyme N-terminal" evidence="1">
    <location>
        <begin position="18"/>
        <end position="202"/>
    </location>
</feature>
<dbReference type="InterPro" id="IPR054491">
    <property type="entry name" value="MGH1-like_GH"/>
</dbReference>